<comment type="similarity">
    <text evidence="2">Belongs to the sulfatase family.</text>
</comment>
<keyword evidence="6" id="KW-0325">Glycoprotein</keyword>
<dbReference type="OrthoDB" id="103349at2759"/>
<keyword evidence="10" id="KW-1185">Reference proteome</keyword>
<evidence type="ECO:0000256" key="1">
    <source>
        <dbReference type="ARBA" id="ARBA00001913"/>
    </source>
</evidence>
<evidence type="ECO:0000259" key="8">
    <source>
        <dbReference type="Pfam" id="PF00884"/>
    </source>
</evidence>
<gene>
    <name evidence="9" type="ORF">CLODIP_2_CD02060</name>
</gene>
<name>A0A8S1C679_9INSE</name>
<dbReference type="Pfam" id="PF00884">
    <property type="entry name" value="Sulfatase"/>
    <property type="match status" value="1"/>
</dbReference>
<feature type="domain" description="Sulfatase N-terminal" evidence="8">
    <location>
        <begin position="56"/>
        <end position="380"/>
    </location>
</feature>
<evidence type="ECO:0000256" key="4">
    <source>
        <dbReference type="ARBA" id="ARBA00022801"/>
    </source>
</evidence>
<dbReference type="PROSITE" id="PS00149">
    <property type="entry name" value="SULFATASE_2"/>
    <property type="match status" value="1"/>
</dbReference>
<dbReference type="AlphaFoldDB" id="A0A8S1C679"/>
<dbReference type="PANTHER" id="PTHR10342:SF273">
    <property type="entry name" value="RE14504P"/>
    <property type="match status" value="1"/>
</dbReference>
<sequence length="587" mass="65917">MMSAEAMETKKISRLRSRLVVVLVASTVAMLVVLVVLSLFVPRATSSEEQNKPTKPNIIFILADDLGWNDVGFHGSNQIPTPNIDALAYSGIILNDYYATPLCTPSRSALFTGKHPIHTGMQHEVIYGFEPWGLGLEERLLPEYFKDLGYATHLVGKWHLGHFKKEYTPTFRGFDSHFGYWCGHTDYYDHNSEEALAFWGHDLKSGMMTRRDLVGNYTTTLFSDEAVRLIDAHDASEPMLLVVSHSAPHAGNPAIPLQAPDDIVDKFKVENIPDPRRQIYAAMVWLLDRSVGQIISALSRKGMLDNSIVIFSSDNGGAGANYNRNVASNWPLRGGKDTIWEGGVKVAGLIWSPLLKEANKVFNKICSIQDWLPTLLAVAGGKSVDGIDGKNIWPALNNSSRDTYDQILVQIDDLRNISAVRKGRYKFLSGTTWKGRYDVSIGSEGRKGEYDLRGIQTSEAASALKRTTRPLPNKFVIKNLRNLATVTCPPDDDRFICKPLEGEDCLFDLSQDPCEAINLARKYPHIVNHMKSLLATYNETAVQPRNQEGDPLSNPKFWRYEWTNWKDYKDPPHLKSHLVFPEKRLEA</sequence>
<reference evidence="9 10" key="1">
    <citation type="submission" date="2020-04" db="EMBL/GenBank/DDBJ databases">
        <authorList>
            <person name="Alioto T."/>
            <person name="Alioto T."/>
            <person name="Gomez Garrido J."/>
        </authorList>
    </citation>
    <scope>NUCLEOTIDE SEQUENCE [LARGE SCALE GENOMIC DNA]</scope>
</reference>
<keyword evidence="7" id="KW-1133">Transmembrane helix</keyword>
<dbReference type="InterPro" id="IPR000917">
    <property type="entry name" value="Sulfatase_N"/>
</dbReference>
<keyword evidence="7" id="KW-0812">Transmembrane</keyword>
<evidence type="ECO:0000256" key="2">
    <source>
        <dbReference type="ARBA" id="ARBA00008779"/>
    </source>
</evidence>
<dbReference type="Gene3D" id="3.30.1120.10">
    <property type="match status" value="1"/>
</dbReference>
<evidence type="ECO:0000256" key="5">
    <source>
        <dbReference type="ARBA" id="ARBA00022837"/>
    </source>
</evidence>
<dbReference type="PROSITE" id="PS00523">
    <property type="entry name" value="SULFATASE_1"/>
    <property type="match status" value="1"/>
</dbReference>
<evidence type="ECO:0000313" key="9">
    <source>
        <dbReference type="EMBL" id="CAB3367681.1"/>
    </source>
</evidence>
<dbReference type="InterPro" id="IPR024607">
    <property type="entry name" value="Sulfatase_CS"/>
</dbReference>
<dbReference type="GO" id="GO:0008484">
    <property type="term" value="F:sulfuric ester hydrolase activity"/>
    <property type="evidence" value="ECO:0007669"/>
    <property type="project" value="InterPro"/>
</dbReference>
<feature type="transmembrane region" description="Helical" evidence="7">
    <location>
        <begin position="20"/>
        <end position="41"/>
    </location>
</feature>
<evidence type="ECO:0000256" key="6">
    <source>
        <dbReference type="ARBA" id="ARBA00023180"/>
    </source>
</evidence>
<dbReference type="Proteomes" id="UP000494165">
    <property type="component" value="Unassembled WGS sequence"/>
</dbReference>
<protein>
    <recommendedName>
        <fullName evidence="8">Sulfatase N-terminal domain-containing protein</fullName>
    </recommendedName>
</protein>
<dbReference type="InterPro" id="IPR047115">
    <property type="entry name" value="ARSB"/>
</dbReference>
<dbReference type="InterPro" id="IPR017850">
    <property type="entry name" value="Alkaline_phosphatase_core_sf"/>
</dbReference>
<comment type="caution">
    <text evidence="9">The sequence shown here is derived from an EMBL/GenBank/DDBJ whole genome shotgun (WGS) entry which is preliminary data.</text>
</comment>
<dbReference type="Gene3D" id="3.40.720.10">
    <property type="entry name" value="Alkaline Phosphatase, subunit A"/>
    <property type="match status" value="1"/>
</dbReference>
<keyword evidence="7" id="KW-0472">Membrane</keyword>
<dbReference type="GO" id="GO:0046872">
    <property type="term" value="F:metal ion binding"/>
    <property type="evidence" value="ECO:0007669"/>
    <property type="project" value="UniProtKB-KW"/>
</dbReference>
<evidence type="ECO:0000256" key="3">
    <source>
        <dbReference type="ARBA" id="ARBA00022723"/>
    </source>
</evidence>
<keyword evidence="5" id="KW-0106">Calcium</keyword>
<dbReference type="EMBL" id="CADEPI010000032">
    <property type="protein sequence ID" value="CAB3367681.1"/>
    <property type="molecule type" value="Genomic_DNA"/>
</dbReference>
<dbReference type="CDD" id="cd16029">
    <property type="entry name" value="4-S"/>
    <property type="match status" value="1"/>
</dbReference>
<comment type="cofactor">
    <cofactor evidence="1">
        <name>Ca(2+)</name>
        <dbReference type="ChEBI" id="CHEBI:29108"/>
    </cofactor>
</comment>
<proteinExistence type="inferred from homology"/>
<evidence type="ECO:0000256" key="7">
    <source>
        <dbReference type="SAM" id="Phobius"/>
    </source>
</evidence>
<dbReference type="PANTHER" id="PTHR10342">
    <property type="entry name" value="ARYLSULFATASE"/>
    <property type="match status" value="1"/>
</dbReference>
<evidence type="ECO:0000313" key="10">
    <source>
        <dbReference type="Proteomes" id="UP000494165"/>
    </source>
</evidence>
<keyword evidence="4" id="KW-0378">Hydrolase</keyword>
<keyword evidence="3" id="KW-0479">Metal-binding</keyword>
<organism evidence="9 10">
    <name type="scientific">Cloeon dipterum</name>
    <dbReference type="NCBI Taxonomy" id="197152"/>
    <lineage>
        <taxon>Eukaryota</taxon>
        <taxon>Metazoa</taxon>
        <taxon>Ecdysozoa</taxon>
        <taxon>Arthropoda</taxon>
        <taxon>Hexapoda</taxon>
        <taxon>Insecta</taxon>
        <taxon>Pterygota</taxon>
        <taxon>Palaeoptera</taxon>
        <taxon>Ephemeroptera</taxon>
        <taxon>Pisciforma</taxon>
        <taxon>Baetidae</taxon>
        <taxon>Cloeon</taxon>
    </lineage>
</organism>
<accession>A0A8S1C679</accession>
<dbReference type="SUPFAM" id="SSF53649">
    <property type="entry name" value="Alkaline phosphatase-like"/>
    <property type="match status" value="1"/>
</dbReference>